<protein>
    <submittedName>
        <fullName evidence="2">ADP-ribosylglycohydrolase family protein</fullName>
    </submittedName>
</protein>
<dbReference type="Proteomes" id="UP000278085">
    <property type="component" value="Unassembled WGS sequence"/>
</dbReference>
<dbReference type="SUPFAM" id="SSF101478">
    <property type="entry name" value="ADP-ribosylglycohydrolase"/>
    <property type="match status" value="1"/>
</dbReference>
<proteinExistence type="predicted"/>
<dbReference type="Gene3D" id="1.10.4080.10">
    <property type="entry name" value="ADP-ribosylation/Crystallin J1"/>
    <property type="match status" value="1"/>
</dbReference>
<evidence type="ECO:0000313" key="3">
    <source>
        <dbReference type="Proteomes" id="UP000278085"/>
    </source>
</evidence>
<dbReference type="OrthoDB" id="9798107at2"/>
<keyword evidence="1" id="KW-0479">Metal-binding</keyword>
<comment type="caution">
    <text evidence="2">The sequence shown here is derived from an EMBL/GenBank/DDBJ whole genome shotgun (WGS) entry which is preliminary data.</text>
</comment>
<feature type="binding site" evidence="1">
    <location>
        <position position="35"/>
    </location>
    <ligand>
        <name>Mg(2+)</name>
        <dbReference type="ChEBI" id="CHEBI:18420"/>
        <label>1</label>
    </ligand>
</feature>
<organism evidence="2 3">
    <name type="scientific">Massilia atriviolacea</name>
    <dbReference type="NCBI Taxonomy" id="2495579"/>
    <lineage>
        <taxon>Bacteria</taxon>
        <taxon>Pseudomonadati</taxon>
        <taxon>Pseudomonadota</taxon>
        <taxon>Betaproteobacteria</taxon>
        <taxon>Burkholderiales</taxon>
        <taxon>Oxalobacteraceae</taxon>
        <taxon>Telluria group</taxon>
        <taxon>Massilia</taxon>
    </lineage>
</organism>
<dbReference type="GO" id="GO:0046872">
    <property type="term" value="F:metal ion binding"/>
    <property type="evidence" value="ECO:0007669"/>
    <property type="project" value="UniProtKB-KW"/>
</dbReference>
<dbReference type="PANTHER" id="PTHR16222">
    <property type="entry name" value="ADP-RIBOSYLGLYCOHYDROLASE"/>
    <property type="match status" value="1"/>
</dbReference>
<dbReference type="InterPro" id="IPR036705">
    <property type="entry name" value="Ribosyl_crysJ1_sf"/>
</dbReference>
<accession>A0A430HN59</accession>
<name>A0A430HN59_9BURK</name>
<dbReference type="RefSeq" id="WP_126074200.1">
    <property type="nucleotide sequence ID" value="NZ_CP051166.1"/>
</dbReference>
<evidence type="ECO:0000313" key="2">
    <source>
        <dbReference type="EMBL" id="RSZ58996.1"/>
    </source>
</evidence>
<gene>
    <name evidence="2" type="ORF">EJB06_11745</name>
</gene>
<comment type="cofactor">
    <cofactor evidence="1">
        <name>Mg(2+)</name>
        <dbReference type="ChEBI" id="CHEBI:18420"/>
    </cofactor>
    <text evidence="1">Binds 2 magnesium ions per subunit.</text>
</comment>
<reference evidence="2 3" key="1">
    <citation type="submission" date="2018-12" db="EMBL/GenBank/DDBJ databases">
        <authorList>
            <person name="Yang E."/>
        </authorList>
    </citation>
    <scope>NUCLEOTIDE SEQUENCE [LARGE SCALE GENOMIC DNA]</scope>
    <source>
        <strain evidence="2 3">SOD</strain>
    </source>
</reference>
<dbReference type="GO" id="GO:0016787">
    <property type="term" value="F:hydrolase activity"/>
    <property type="evidence" value="ECO:0007669"/>
    <property type="project" value="UniProtKB-KW"/>
</dbReference>
<dbReference type="InterPro" id="IPR050792">
    <property type="entry name" value="ADP-ribosylglycohydrolase"/>
</dbReference>
<keyword evidence="1" id="KW-0460">Magnesium</keyword>
<dbReference type="AlphaFoldDB" id="A0A430HN59"/>
<dbReference type="PANTHER" id="PTHR16222:SF12">
    <property type="entry name" value="ADP-RIBOSYLGLYCOHYDROLASE-RELATED"/>
    <property type="match status" value="1"/>
</dbReference>
<keyword evidence="2" id="KW-0378">Hydrolase</keyword>
<dbReference type="InterPro" id="IPR005502">
    <property type="entry name" value="Ribosyl_crysJ1"/>
</dbReference>
<feature type="binding site" evidence="1">
    <location>
        <position position="209"/>
    </location>
    <ligand>
        <name>Mg(2+)</name>
        <dbReference type="ChEBI" id="CHEBI:18420"/>
        <label>1</label>
    </ligand>
</feature>
<feature type="binding site" evidence="1">
    <location>
        <position position="207"/>
    </location>
    <ligand>
        <name>Mg(2+)</name>
        <dbReference type="ChEBI" id="CHEBI:18420"/>
        <label>1</label>
    </ligand>
</feature>
<feature type="binding site" evidence="1">
    <location>
        <position position="210"/>
    </location>
    <ligand>
        <name>Mg(2+)</name>
        <dbReference type="ChEBI" id="CHEBI:18420"/>
        <label>1</label>
    </ligand>
</feature>
<dbReference type="Pfam" id="PF03747">
    <property type="entry name" value="ADP_ribosyl_GH"/>
    <property type="match status" value="1"/>
</dbReference>
<evidence type="ECO:0000256" key="1">
    <source>
        <dbReference type="PIRSR" id="PIRSR605502-1"/>
    </source>
</evidence>
<keyword evidence="3" id="KW-1185">Reference proteome</keyword>
<sequence>MLGTIVGDIYGSLYEKSCTATRTLPALTAAHSFTDDTVITLAVAEHLLSGTPLKEAFRRWVADYPNAGYGSLFAAWAMGASSEELVSWGNGALMRLGPVAALAPDLAQARRVAAAITRSTHGHPSAMQAADTYVQLHWAALHGASKDDLLASWQAGGGTLHAVEAHHQAGSPMRVRADDTLVDVMSCLAESDDIDSLLAACLYHGGDSDTIAATACVLGEALWGVPPLRAAAIAPFLDERVAAALAQLNDAIGKLARA</sequence>
<feature type="binding site" evidence="1">
    <location>
        <position position="34"/>
    </location>
    <ligand>
        <name>Mg(2+)</name>
        <dbReference type="ChEBI" id="CHEBI:18420"/>
        <label>1</label>
    </ligand>
</feature>
<feature type="binding site" evidence="1">
    <location>
        <position position="36"/>
    </location>
    <ligand>
        <name>Mg(2+)</name>
        <dbReference type="ChEBI" id="CHEBI:18420"/>
        <label>1</label>
    </ligand>
</feature>
<dbReference type="EMBL" id="RXLQ01000005">
    <property type="protein sequence ID" value="RSZ58996.1"/>
    <property type="molecule type" value="Genomic_DNA"/>
</dbReference>